<dbReference type="SUPFAM" id="SSF55486">
    <property type="entry name" value="Metalloproteases ('zincins'), catalytic domain"/>
    <property type="match status" value="1"/>
</dbReference>
<evidence type="ECO:0000313" key="1">
    <source>
        <dbReference type="EMBL" id="GBF44156.1"/>
    </source>
</evidence>
<proteinExistence type="predicted"/>
<dbReference type="RefSeq" id="WP_108961129.1">
    <property type="nucleotide sequence ID" value="NZ_BFAZ01000010.1"/>
</dbReference>
<reference evidence="2" key="1">
    <citation type="journal article" date="2019" name="Microbiol. Immunol.">
        <title>Molecular and phenotypic characterization of Leptospira johnsonii sp. nov., Leptospira ellinghausenii sp. nov. and Leptospira ryugenii sp. nov. isolated from soil and water in Japan.</title>
        <authorList>
            <person name="Masuzawa T."/>
            <person name="Saito M."/>
            <person name="Nakao R."/>
            <person name="Nikaido Y."/>
            <person name="Matsumoto M."/>
            <person name="Ogawa M."/>
            <person name="Yokoyama M."/>
            <person name="Hidaka Y."/>
            <person name="Tomita J."/>
            <person name="Sakakibara K."/>
            <person name="Suzuki K."/>
            <person name="Yasuda S."/>
            <person name="Sato H."/>
            <person name="Yamaguchi M."/>
            <person name="Yoshida S.I."/>
            <person name="Koizumi N."/>
            <person name="Kawamura Y."/>
        </authorList>
    </citation>
    <scope>NUCLEOTIDE SEQUENCE [LARGE SCALE GENOMIC DNA]</scope>
    <source>
        <strain evidence="2">E18</strain>
    </source>
</reference>
<dbReference type="OrthoDB" id="338835at2"/>
<organism evidence="1 2">
    <name type="scientific">Leptospira ellinghausenii</name>
    <dbReference type="NCBI Taxonomy" id="1917822"/>
    <lineage>
        <taxon>Bacteria</taxon>
        <taxon>Pseudomonadati</taxon>
        <taxon>Spirochaetota</taxon>
        <taxon>Spirochaetia</taxon>
        <taxon>Leptospirales</taxon>
        <taxon>Leptospiraceae</taxon>
        <taxon>Leptospira</taxon>
    </lineage>
</organism>
<protein>
    <submittedName>
        <fullName evidence="1">Uncharacterized protein</fullName>
    </submittedName>
</protein>
<evidence type="ECO:0000313" key="2">
    <source>
        <dbReference type="Proteomes" id="UP000245206"/>
    </source>
</evidence>
<gene>
    <name evidence="1" type="ORF">LPTSP2_34590</name>
</gene>
<name>A0A2P2DHP6_9LEPT</name>
<dbReference type="EMBL" id="BFAZ01000010">
    <property type="protein sequence ID" value="GBF44156.1"/>
    <property type="molecule type" value="Genomic_DNA"/>
</dbReference>
<keyword evidence="2" id="KW-1185">Reference proteome</keyword>
<dbReference type="AlphaFoldDB" id="A0A2P2DHP6"/>
<sequence>MKRYGFILFLGFMVFFSNCYSLEKPYNYGNPYHPSPEFTEDDPQFEEGEPIWILDQTGNWVFSLPSKLVLWNLKADNHYISKETKEYLIRYIKENNLRDVKVRFNQYAPLSEWRRLPKNKNINPVIRYFFGSISLLAYTFLPGRLFAGTIGGDHYNSFTNTINVYSDLPPVVIHEGGHAKDFSQREKRTLYAVVYAIPVVGALYHEAKASDDALNYFAEKEDTAQLNSSYELLTPAYSTYVGGAIGDVVVNPLTAVAVIPGHIYGRYKKREIPLELEKRKQKKKLKESKSIP</sequence>
<accession>A0A2P2DHP6</accession>
<comment type="caution">
    <text evidence="1">The sequence shown here is derived from an EMBL/GenBank/DDBJ whole genome shotgun (WGS) entry which is preliminary data.</text>
</comment>
<dbReference type="Proteomes" id="UP000245206">
    <property type="component" value="Unassembled WGS sequence"/>
</dbReference>